<protein>
    <submittedName>
        <fullName evidence="2">GNAT family N-acetyltransferase</fullName>
        <ecNumber evidence="2">2.3.1.-</ecNumber>
    </submittedName>
</protein>
<comment type="caution">
    <text evidence="2">The sequence shown here is derived from an EMBL/GenBank/DDBJ whole genome shotgun (WGS) entry which is preliminary data.</text>
</comment>
<dbReference type="EC" id="2.3.1.-" evidence="2"/>
<dbReference type="InterPro" id="IPR025289">
    <property type="entry name" value="DUF4081"/>
</dbReference>
<evidence type="ECO:0000313" key="2">
    <source>
        <dbReference type="EMBL" id="MCP3425069.1"/>
    </source>
</evidence>
<dbReference type="InterPro" id="IPR016181">
    <property type="entry name" value="Acyl_CoA_acyltransferase"/>
</dbReference>
<sequence>MRFLRQRLDRVTGPTVRPLTQEDAEPLQDMIRSRPVANLFALEHFQRIGLPGPSFLTRARTASPFLGVFEPGGPGGAPRLAGAVWFGANLVPVHLAPAHLSRVVAYVSATEREISSIFGPAREVTVLGEGLEQAGYQPFDVRPEQPLLVLRADAALEAADADHARRAGVTPVRWASSRDVDALLPAAIAMFTEEVGYSPLARDPAGYARRIAEGVAAGRTVLAHDAAGDVVFKTDVGLAAEGICQLQGVWLAPRLRGQGLSEGLLAQACRLIRPQHPTISLYVNGYNLRARALYRRVGFDQVDTFATVLF</sequence>
<dbReference type="AlphaFoldDB" id="A0A9X2H8L8"/>
<dbReference type="GO" id="GO:0016747">
    <property type="term" value="F:acyltransferase activity, transferring groups other than amino-acyl groups"/>
    <property type="evidence" value="ECO:0007669"/>
    <property type="project" value="InterPro"/>
</dbReference>
<keyword evidence="2" id="KW-0808">Transferase</keyword>
<reference evidence="2" key="1">
    <citation type="submission" date="2022-06" db="EMBL/GenBank/DDBJ databases">
        <title>Rothia sp. isolated from sandalwood seedling.</title>
        <authorList>
            <person name="Tuikhar N."/>
            <person name="Kirdat K."/>
            <person name="Thorat V."/>
            <person name="Swetha P."/>
            <person name="Padma S."/>
            <person name="Sundararaj R."/>
            <person name="Yadav A."/>
        </authorList>
    </citation>
    <scope>NUCLEOTIDE SEQUENCE</scope>
    <source>
        <strain evidence="2">AR01</strain>
    </source>
</reference>
<dbReference type="EMBL" id="JANAFB010000005">
    <property type="protein sequence ID" value="MCP3425069.1"/>
    <property type="molecule type" value="Genomic_DNA"/>
</dbReference>
<dbReference type="PROSITE" id="PS51186">
    <property type="entry name" value="GNAT"/>
    <property type="match status" value="1"/>
</dbReference>
<name>A0A9X2H8L8_9MICC</name>
<proteinExistence type="predicted"/>
<evidence type="ECO:0000313" key="3">
    <source>
        <dbReference type="Proteomes" id="UP001139502"/>
    </source>
</evidence>
<dbReference type="InterPro" id="IPR000182">
    <property type="entry name" value="GNAT_dom"/>
</dbReference>
<evidence type="ECO:0000259" key="1">
    <source>
        <dbReference type="PROSITE" id="PS51186"/>
    </source>
</evidence>
<dbReference type="Pfam" id="PF13312">
    <property type="entry name" value="DUF4081"/>
    <property type="match status" value="1"/>
</dbReference>
<dbReference type="Gene3D" id="3.40.630.30">
    <property type="match status" value="1"/>
</dbReference>
<dbReference type="Proteomes" id="UP001139502">
    <property type="component" value="Unassembled WGS sequence"/>
</dbReference>
<dbReference type="Pfam" id="PF00583">
    <property type="entry name" value="Acetyltransf_1"/>
    <property type="match status" value="1"/>
</dbReference>
<dbReference type="RefSeq" id="WP_254165084.1">
    <property type="nucleotide sequence ID" value="NZ_JANAFB010000005.1"/>
</dbReference>
<accession>A0A9X2H8L8</accession>
<keyword evidence="2" id="KW-0012">Acyltransferase</keyword>
<dbReference type="SUPFAM" id="SSF55729">
    <property type="entry name" value="Acyl-CoA N-acyltransferases (Nat)"/>
    <property type="match status" value="1"/>
</dbReference>
<feature type="domain" description="N-acetyltransferase" evidence="1">
    <location>
        <begin position="170"/>
        <end position="310"/>
    </location>
</feature>
<gene>
    <name evidence="2" type="ORF">NBM05_03245</name>
</gene>
<keyword evidence="3" id="KW-1185">Reference proteome</keyword>
<organism evidence="2 3">
    <name type="scientific">Rothia santali</name>
    <dbReference type="NCBI Taxonomy" id="2949643"/>
    <lineage>
        <taxon>Bacteria</taxon>
        <taxon>Bacillati</taxon>
        <taxon>Actinomycetota</taxon>
        <taxon>Actinomycetes</taxon>
        <taxon>Micrococcales</taxon>
        <taxon>Micrococcaceae</taxon>
        <taxon>Rothia</taxon>
    </lineage>
</organism>